<evidence type="ECO:0000256" key="1">
    <source>
        <dbReference type="SAM" id="MobiDB-lite"/>
    </source>
</evidence>
<dbReference type="EMBL" id="CH940649">
    <property type="protein sequence ID" value="EDW64610.1"/>
    <property type="molecule type" value="Genomic_DNA"/>
</dbReference>
<dbReference type="OrthoDB" id="8056238at2759"/>
<keyword evidence="4" id="KW-1185">Reference proteome</keyword>
<feature type="chain" id="PRO_5002813005" description="DUF4794 domain-containing protein" evidence="2">
    <location>
        <begin position="31"/>
        <end position="188"/>
    </location>
</feature>
<name>B4LRE0_DROVI</name>
<dbReference type="AlphaFoldDB" id="B4LRE0"/>
<organism evidence="3 4">
    <name type="scientific">Drosophila virilis</name>
    <name type="common">Fruit fly</name>
    <dbReference type="NCBI Taxonomy" id="7244"/>
    <lineage>
        <taxon>Eukaryota</taxon>
        <taxon>Metazoa</taxon>
        <taxon>Ecdysozoa</taxon>
        <taxon>Arthropoda</taxon>
        <taxon>Hexapoda</taxon>
        <taxon>Insecta</taxon>
        <taxon>Pterygota</taxon>
        <taxon>Neoptera</taxon>
        <taxon>Endopterygota</taxon>
        <taxon>Diptera</taxon>
        <taxon>Brachycera</taxon>
        <taxon>Muscomorpha</taxon>
        <taxon>Ephydroidea</taxon>
        <taxon>Drosophilidae</taxon>
        <taxon>Drosophila</taxon>
    </lineage>
</organism>
<feature type="region of interest" description="Disordered" evidence="1">
    <location>
        <begin position="112"/>
        <end position="131"/>
    </location>
</feature>
<dbReference type="PhylomeDB" id="B4LRE0"/>
<accession>B4LRE0</accession>
<dbReference type="FunCoup" id="B4LRE0">
    <property type="interactions" value="19"/>
</dbReference>
<dbReference type="HOGENOM" id="CLU_097681_0_0_1"/>
<dbReference type="KEGG" id="dvi:6627344"/>
<reference evidence="3 4" key="1">
    <citation type="journal article" date="2007" name="Nature">
        <title>Evolution of genes and genomes on the Drosophila phylogeny.</title>
        <authorList>
            <consortium name="Drosophila 12 Genomes Consortium"/>
            <person name="Clark A.G."/>
            <person name="Eisen M.B."/>
            <person name="Smith D.R."/>
            <person name="Bergman C.M."/>
            <person name="Oliver B."/>
            <person name="Markow T.A."/>
            <person name="Kaufman T.C."/>
            <person name="Kellis M."/>
            <person name="Gelbart W."/>
            <person name="Iyer V.N."/>
            <person name="Pollard D.A."/>
            <person name="Sackton T.B."/>
            <person name="Larracuente A.M."/>
            <person name="Singh N.D."/>
            <person name="Abad J.P."/>
            <person name="Abt D.N."/>
            <person name="Adryan B."/>
            <person name="Aguade M."/>
            <person name="Akashi H."/>
            <person name="Anderson W.W."/>
            <person name="Aquadro C.F."/>
            <person name="Ardell D.H."/>
            <person name="Arguello R."/>
            <person name="Artieri C.G."/>
            <person name="Barbash D.A."/>
            <person name="Barker D."/>
            <person name="Barsanti P."/>
            <person name="Batterham P."/>
            <person name="Batzoglou S."/>
            <person name="Begun D."/>
            <person name="Bhutkar A."/>
            <person name="Blanco E."/>
            <person name="Bosak S.A."/>
            <person name="Bradley R.K."/>
            <person name="Brand A.D."/>
            <person name="Brent M.R."/>
            <person name="Brooks A.N."/>
            <person name="Brown R.H."/>
            <person name="Butlin R.K."/>
            <person name="Caggese C."/>
            <person name="Calvi B.R."/>
            <person name="Bernardo de Carvalho A."/>
            <person name="Caspi A."/>
            <person name="Castrezana S."/>
            <person name="Celniker S.E."/>
            <person name="Chang J.L."/>
            <person name="Chapple C."/>
            <person name="Chatterji S."/>
            <person name="Chinwalla A."/>
            <person name="Civetta A."/>
            <person name="Clifton S.W."/>
            <person name="Comeron J.M."/>
            <person name="Costello J.C."/>
            <person name="Coyne J.A."/>
            <person name="Daub J."/>
            <person name="David R.G."/>
            <person name="Delcher A.L."/>
            <person name="Delehaunty K."/>
            <person name="Do C.B."/>
            <person name="Ebling H."/>
            <person name="Edwards K."/>
            <person name="Eickbush T."/>
            <person name="Evans J.D."/>
            <person name="Filipski A."/>
            <person name="Findeiss S."/>
            <person name="Freyhult E."/>
            <person name="Fulton L."/>
            <person name="Fulton R."/>
            <person name="Garcia A.C."/>
            <person name="Gardiner A."/>
            <person name="Garfield D.A."/>
            <person name="Garvin B.E."/>
            <person name="Gibson G."/>
            <person name="Gilbert D."/>
            <person name="Gnerre S."/>
            <person name="Godfrey J."/>
            <person name="Good R."/>
            <person name="Gotea V."/>
            <person name="Gravely B."/>
            <person name="Greenberg A.J."/>
            <person name="Griffiths-Jones S."/>
            <person name="Gross S."/>
            <person name="Guigo R."/>
            <person name="Gustafson E.A."/>
            <person name="Haerty W."/>
            <person name="Hahn M.W."/>
            <person name="Halligan D.L."/>
            <person name="Halpern A.L."/>
            <person name="Halter G.M."/>
            <person name="Han M.V."/>
            <person name="Heger A."/>
            <person name="Hillier L."/>
            <person name="Hinrichs A.S."/>
            <person name="Holmes I."/>
            <person name="Hoskins R.A."/>
            <person name="Hubisz M.J."/>
            <person name="Hultmark D."/>
            <person name="Huntley M.A."/>
            <person name="Jaffe D.B."/>
            <person name="Jagadeeshan S."/>
            <person name="Jeck W.R."/>
            <person name="Johnson J."/>
            <person name="Jones C.D."/>
            <person name="Jordan W.C."/>
            <person name="Karpen G.H."/>
            <person name="Kataoka E."/>
            <person name="Keightley P.D."/>
            <person name="Kheradpour P."/>
            <person name="Kirkness E.F."/>
            <person name="Koerich L.B."/>
            <person name="Kristiansen K."/>
            <person name="Kudrna D."/>
            <person name="Kulathinal R.J."/>
            <person name="Kumar S."/>
            <person name="Kwok R."/>
            <person name="Lander E."/>
            <person name="Langley C.H."/>
            <person name="Lapoint R."/>
            <person name="Lazzaro B.P."/>
            <person name="Lee S.J."/>
            <person name="Levesque L."/>
            <person name="Li R."/>
            <person name="Lin C.F."/>
            <person name="Lin M.F."/>
            <person name="Lindblad-Toh K."/>
            <person name="Llopart A."/>
            <person name="Long M."/>
            <person name="Low L."/>
            <person name="Lozovsky E."/>
            <person name="Lu J."/>
            <person name="Luo M."/>
            <person name="Machado C.A."/>
            <person name="Makalowski W."/>
            <person name="Marzo M."/>
            <person name="Matsuda M."/>
            <person name="Matzkin L."/>
            <person name="McAllister B."/>
            <person name="McBride C.S."/>
            <person name="McKernan B."/>
            <person name="McKernan K."/>
            <person name="Mendez-Lago M."/>
            <person name="Minx P."/>
            <person name="Mollenhauer M.U."/>
            <person name="Montooth K."/>
            <person name="Mount S.M."/>
            <person name="Mu X."/>
            <person name="Myers E."/>
            <person name="Negre B."/>
            <person name="Newfeld S."/>
            <person name="Nielsen R."/>
            <person name="Noor M.A."/>
            <person name="O'Grady P."/>
            <person name="Pachter L."/>
            <person name="Papaceit M."/>
            <person name="Parisi M.J."/>
            <person name="Parisi M."/>
            <person name="Parts L."/>
            <person name="Pedersen J.S."/>
            <person name="Pesole G."/>
            <person name="Phillippy A.M."/>
            <person name="Ponting C.P."/>
            <person name="Pop M."/>
            <person name="Porcelli D."/>
            <person name="Powell J.R."/>
            <person name="Prohaska S."/>
            <person name="Pruitt K."/>
            <person name="Puig M."/>
            <person name="Quesneville H."/>
            <person name="Ram K.R."/>
            <person name="Rand D."/>
            <person name="Rasmussen M.D."/>
            <person name="Reed L.K."/>
            <person name="Reenan R."/>
            <person name="Reily A."/>
            <person name="Remington K.A."/>
            <person name="Rieger T.T."/>
            <person name="Ritchie M.G."/>
            <person name="Robin C."/>
            <person name="Rogers Y.H."/>
            <person name="Rohde C."/>
            <person name="Rozas J."/>
            <person name="Rubenfield M.J."/>
            <person name="Ruiz A."/>
            <person name="Russo S."/>
            <person name="Salzberg S.L."/>
            <person name="Sanchez-Gracia A."/>
            <person name="Saranga D.J."/>
            <person name="Sato H."/>
            <person name="Schaeffer S.W."/>
            <person name="Schatz M.C."/>
            <person name="Schlenke T."/>
            <person name="Schwartz R."/>
            <person name="Segarra C."/>
            <person name="Singh R.S."/>
            <person name="Sirot L."/>
            <person name="Sirota M."/>
            <person name="Sisneros N.B."/>
            <person name="Smith C.D."/>
            <person name="Smith T.F."/>
            <person name="Spieth J."/>
            <person name="Stage D.E."/>
            <person name="Stark A."/>
            <person name="Stephan W."/>
            <person name="Strausberg R.L."/>
            <person name="Strempel S."/>
            <person name="Sturgill D."/>
            <person name="Sutton G."/>
            <person name="Sutton G.G."/>
            <person name="Tao W."/>
            <person name="Teichmann S."/>
            <person name="Tobari Y.N."/>
            <person name="Tomimura Y."/>
            <person name="Tsolas J.M."/>
            <person name="Valente V.L."/>
            <person name="Venter E."/>
            <person name="Venter J.C."/>
            <person name="Vicario S."/>
            <person name="Vieira F.G."/>
            <person name="Vilella A.J."/>
            <person name="Villasante A."/>
            <person name="Walenz B."/>
            <person name="Wang J."/>
            <person name="Wasserman M."/>
            <person name="Watts T."/>
            <person name="Wilson D."/>
            <person name="Wilson R.K."/>
            <person name="Wing R.A."/>
            <person name="Wolfner M.F."/>
            <person name="Wong A."/>
            <person name="Wong G.K."/>
            <person name="Wu C.I."/>
            <person name="Wu G."/>
            <person name="Yamamoto D."/>
            <person name="Yang H.P."/>
            <person name="Yang S.P."/>
            <person name="Yorke J.A."/>
            <person name="Yoshida K."/>
            <person name="Zdobnov E."/>
            <person name="Zhang P."/>
            <person name="Zhang Y."/>
            <person name="Zimin A.V."/>
            <person name="Baldwin J."/>
            <person name="Abdouelleil A."/>
            <person name="Abdulkadir J."/>
            <person name="Abebe A."/>
            <person name="Abera B."/>
            <person name="Abreu J."/>
            <person name="Acer S.C."/>
            <person name="Aftuck L."/>
            <person name="Alexander A."/>
            <person name="An P."/>
            <person name="Anderson E."/>
            <person name="Anderson S."/>
            <person name="Arachi H."/>
            <person name="Azer M."/>
            <person name="Bachantsang P."/>
            <person name="Barry A."/>
            <person name="Bayul T."/>
            <person name="Berlin A."/>
            <person name="Bessette D."/>
            <person name="Bloom T."/>
            <person name="Blye J."/>
            <person name="Boguslavskiy L."/>
            <person name="Bonnet C."/>
            <person name="Boukhgalter B."/>
            <person name="Bourzgui I."/>
            <person name="Brown A."/>
            <person name="Cahill P."/>
            <person name="Channer S."/>
            <person name="Cheshatsang Y."/>
            <person name="Chuda L."/>
            <person name="Citroen M."/>
            <person name="Collymore A."/>
            <person name="Cooke P."/>
            <person name="Costello M."/>
            <person name="D'Aco K."/>
            <person name="Daza R."/>
            <person name="De Haan G."/>
            <person name="DeGray S."/>
            <person name="DeMaso C."/>
            <person name="Dhargay N."/>
            <person name="Dooley K."/>
            <person name="Dooley E."/>
            <person name="Doricent M."/>
            <person name="Dorje P."/>
            <person name="Dorjee K."/>
            <person name="Dupes A."/>
            <person name="Elong R."/>
            <person name="Falk J."/>
            <person name="Farina A."/>
            <person name="Faro S."/>
            <person name="Ferguson D."/>
            <person name="Fisher S."/>
            <person name="Foley C.D."/>
            <person name="Franke A."/>
            <person name="Friedrich D."/>
            <person name="Gadbois L."/>
            <person name="Gearin G."/>
            <person name="Gearin C.R."/>
            <person name="Giannoukos G."/>
            <person name="Goode T."/>
            <person name="Graham J."/>
            <person name="Grandbois E."/>
            <person name="Grewal S."/>
            <person name="Gyaltsen K."/>
            <person name="Hafez N."/>
            <person name="Hagos B."/>
            <person name="Hall J."/>
            <person name="Henson C."/>
            <person name="Hollinger A."/>
            <person name="Honan T."/>
            <person name="Huard M.D."/>
            <person name="Hughes L."/>
            <person name="Hurhula B."/>
            <person name="Husby M.E."/>
            <person name="Kamat A."/>
            <person name="Kanga B."/>
            <person name="Kashin S."/>
            <person name="Khazanovich D."/>
            <person name="Kisner P."/>
            <person name="Lance K."/>
            <person name="Lara M."/>
            <person name="Lee W."/>
            <person name="Lennon N."/>
            <person name="Letendre F."/>
            <person name="LeVine R."/>
            <person name="Lipovsky A."/>
            <person name="Liu X."/>
            <person name="Liu J."/>
            <person name="Liu S."/>
            <person name="Lokyitsang T."/>
            <person name="Lokyitsang Y."/>
            <person name="Lubonja R."/>
            <person name="Lui A."/>
            <person name="MacDonald P."/>
            <person name="Magnisalis V."/>
            <person name="Maru K."/>
            <person name="Matthews C."/>
            <person name="McCusker W."/>
            <person name="McDonough S."/>
            <person name="Mehta T."/>
            <person name="Meldrim J."/>
            <person name="Meneus L."/>
            <person name="Mihai O."/>
            <person name="Mihalev A."/>
            <person name="Mihova T."/>
            <person name="Mittelman R."/>
            <person name="Mlenga V."/>
            <person name="Montmayeur A."/>
            <person name="Mulrain L."/>
            <person name="Navidi A."/>
            <person name="Naylor J."/>
            <person name="Negash T."/>
            <person name="Nguyen T."/>
            <person name="Nguyen N."/>
            <person name="Nicol R."/>
            <person name="Norbu C."/>
            <person name="Norbu N."/>
            <person name="Novod N."/>
            <person name="O'Neill B."/>
            <person name="Osman S."/>
            <person name="Markiewicz E."/>
            <person name="Oyono O.L."/>
            <person name="Patti C."/>
            <person name="Phunkhang P."/>
            <person name="Pierre F."/>
            <person name="Priest M."/>
            <person name="Raghuraman S."/>
            <person name="Rege F."/>
            <person name="Reyes R."/>
            <person name="Rise C."/>
            <person name="Rogov P."/>
            <person name="Ross K."/>
            <person name="Ryan E."/>
            <person name="Settipalli S."/>
            <person name="Shea T."/>
            <person name="Sherpa N."/>
            <person name="Shi L."/>
            <person name="Shih D."/>
            <person name="Sparrow T."/>
            <person name="Spaulding J."/>
            <person name="Stalker J."/>
            <person name="Stange-Thomann N."/>
            <person name="Stavropoulos S."/>
            <person name="Stone C."/>
            <person name="Strader C."/>
            <person name="Tesfaye S."/>
            <person name="Thomson T."/>
            <person name="Thoulutsang Y."/>
            <person name="Thoulutsang D."/>
            <person name="Topham K."/>
            <person name="Topping I."/>
            <person name="Tsamla T."/>
            <person name="Vassiliev H."/>
            <person name="Vo A."/>
            <person name="Wangchuk T."/>
            <person name="Wangdi T."/>
            <person name="Weiand M."/>
            <person name="Wilkinson J."/>
            <person name="Wilson A."/>
            <person name="Yadav S."/>
            <person name="Young G."/>
            <person name="Yu Q."/>
            <person name="Zembek L."/>
            <person name="Zhong D."/>
            <person name="Zimmer A."/>
            <person name="Zwirko Z."/>
            <person name="Jaffe D.B."/>
            <person name="Alvarez P."/>
            <person name="Brockman W."/>
            <person name="Butler J."/>
            <person name="Chin C."/>
            <person name="Gnerre S."/>
            <person name="Grabherr M."/>
            <person name="Kleber M."/>
            <person name="Mauceli E."/>
            <person name="MacCallum I."/>
        </authorList>
    </citation>
    <scope>NUCLEOTIDE SEQUENCE [LARGE SCALE GENOMIC DNA]</scope>
    <source>
        <strain evidence="4">Tucson 15010-1051.87</strain>
    </source>
</reference>
<dbReference type="eggNOG" id="ENOG502T94T">
    <property type="taxonomic scope" value="Eukaryota"/>
</dbReference>
<dbReference type="STRING" id="7244.B4LRE0"/>
<sequence>MCDAVPTRQTVPVIWPLLMVALLGAAVAGAEEPDGAWMAPLRQQYGWDTNQLKNKVQQGDVTTYELGTPNYQILNPEDEPEFITEDQPHYRELLRRLTSSANATDTIDVAMPSASASGRSSATAIDESKATATGEWEKLKKRSFNQERPESERQQEVEAVPLDERSRHPRVQVYAGAKPFQTRIANMS</sequence>
<evidence type="ECO:0000256" key="2">
    <source>
        <dbReference type="SAM" id="SignalP"/>
    </source>
</evidence>
<evidence type="ECO:0000313" key="3">
    <source>
        <dbReference type="EMBL" id="EDW64610.1"/>
    </source>
</evidence>
<gene>
    <name evidence="3" type="primary">Dvir\GJ21552</name>
    <name evidence="3" type="ORF">Dvir_GJ21552</name>
</gene>
<keyword evidence="2" id="KW-0732">Signal</keyword>
<feature type="compositionally biased region" description="Low complexity" evidence="1">
    <location>
        <begin position="112"/>
        <end position="124"/>
    </location>
</feature>
<feature type="region of interest" description="Disordered" evidence="1">
    <location>
        <begin position="137"/>
        <end position="170"/>
    </location>
</feature>
<dbReference type="InParanoid" id="B4LRE0"/>
<protein>
    <recommendedName>
        <fullName evidence="5">DUF4794 domain-containing protein</fullName>
    </recommendedName>
</protein>
<dbReference type="OMA" id="MVGCPET"/>
<feature type="compositionally biased region" description="Basic and acidic residues" evidence="1">
    <location>
        <begin position="144"/>
        <end position="166"/>
    </location>
</feature>
<dbReference type="Proteomes" id="UP000008792">
    <property type="component" value="Unassembled WGS sequence"/>
</dbReference>
<feature type="signal peptide" evidence="2">
    <location>
        <begin position="1"/>
        <end position="30"/>
    </location>
</feature>
<proteinExistence type="predicted"/>
<evidence type="ECO:0008006" key="5">
    <source>
        <dbReference type="Google" id="ProtNLM"/>
    </source>
</evidence>
<evidence type="ECO:0000313" key="4">
    <source>
        <dbReference type="Proteomes" id="UP000008792"/>
    </source>
</evidence>